<accession>A0A183VVN9</accession>
<keyword evidence="1" id="KW-1185">Reference proteome</keyword>
<dbReference type="GO" id="GO:0001786">
    <property type="term" value="F:phosphatidylserine binding"/>
    <property type="evidence" value="ECO:0007669"/>
    <property type="project" value="TreeGrafter"/>
</dbReference>
<reference evidence="1" key="1">
    <citation type="submission" date="2022-06" db="EMBL/GenBank/DDBJ databases">
        <authorList>
            <person name="Berger JAMES D."/>
            <person name="Berger JAMES D."/>
        </authorList>
    </citation>
    <scope>NUCLEOTIDE SEQUENCE [LARGE SCALE GENOMIC DNA]</scope>
</reference>
<dbReference type="SUPFAM" id="SSF49562">
    <property type="entry name" value="C2 domain (Calcium/lipid-binding domain, CaLB)"/>
    <property type="match status" value="2"/>
</dbReference>
<dbReference type="PANTHER" id="PTHR10024:SF250">
    <property type="entry name" value="SYNAPTOTAGMIN-13"/>
    <property type="match status" value="1"/>
</dbReference>
<dbReference type="PANTHER" id="PTHR10024">
    <property type="entry name" value="SYNAPTOTAGMIN"/>
    <property type="match status" value="1"/>
</dbReference>
<dbReference type="GO" id="GO:0030276">
    <property type="term" value="F:clathrin binding"/>
    <property type="evidence" value="ECO:0007669"/>
    <property type="project" value="TreeGrafter"/>
</dbReference>
<dbReference type="Proteomes" id="UP000050795">
    <property type="component" value="Unassembled WGS sequence"/>
</dbReference>
<dbReference type="GO" id="GO:0048488">
    <property type="term" value="P:synaptic vesicle endocytosis"/>
    <property type="evidence" value="ECO:0007669"/>
    <property type="project" value="TreeGrafter"/>
</dbReference>
<dbReference type="GO" id="GO:0005544">
    <property type="term" value="F:calcium-dependent phospholipid binding"/>
    <property type="evidence" value="ECO:0007669"/>
    <property type="project" value="TreeGrafter"/>
</dbReference>
<dbReference type="CDD" id="cd00030">
    <property type="entry name" value="C2"/>
    <property type="match status" value="1"/>
</dbReference>
<dbReference type="Gene3D" id="2.60.40.150">
    <property type="entry name" value="C2 domain"/>
    <property type="match status" value="2"/>
</dbReference>
<dbReference type="GO" id="GO:0000149">
    <property type="term" value="F:SNARE binding"/>
    <property type="evidence" value="ECO:0007669"/>
    <property type="project" value="TreeGrafter"/>
</dbReference>
<dbReference type="InterPro" id="IPR000008">
    <property type="entry name" value="C2_dom"/>
</dbReference>
<dbReference type="InterPro" id="IPR035892">
    <property type="entry name" value="C2_domain_sf"/>
</dbReference>
<dbReference type="GO" id="GO:0030672">
    <property type="term" value="C:synaptic vesicle membrane"/>
    <property type="evidence" value="ECO:0007669"/>
    <property type="project" value="TreeGrafter"/>
</dbReference>
<dbReference type="PROSITE" id="PS50004">
    <property type="entry name" value="C2"/>
    <property type="match status" value="2"/>
</dbReference>
<dbReference type="GO" id="GO:0005886">
    <property type="term" value="C:plasma membrane"/>
    <property type="evidence" value="ECO:0007669"/>
    <property type="project" value="TreeGrafter"/>
</dbReference>
<dbReference type="GO" id="GO:0005509">
    <property type="term" value="F:calcium ion binding"/>
    <property type="evidence" value="ECO:0007669"/>
    <property type="project" value="TreeGrafter"/>
</dbReference>
<protein>
    <submittedName>
        <fullName evidence="2">C2 domain-containing protein</fullName>
    </submittedName>
</protein>
<evidence type="ECO:0000313" key="1">
    <source>
        <dbReference type="Proteomes" id="UP000050795"/>
    </source>
</evidence>
<organism evidence="1 2">
    <name type="scientific">Trichobilharzia regenti</name>
    <name type="common">Nasal bird schistosome</name>
    <dbReference type="NCBI Taxonomy" id="157069"/>
    <lineage>
        <taxon>Eukaryota</taxon>
        <taxon>Metazoa</taxon>
        <taxon>Spiralia</taxon>
        <taxon>Lophotrochozoa</taxon>
        <taxon>Platyhelminthes</taxon>
        <taxon>Trematoda</taxon>
        <taxon>Digenea</taxon>
        <taxon>Strigeidida</taxon>
        <taxon>Schistosomatoidea</taxon>
        <taxon>Schistosomatidae</taxon>
        <taxon>Trichobilharzia</taxon>
    </lineage>
</organism>
<reference evidence="2" key="2">
    <citation type="submission" date="2023-11" db="UniProtKB">
        <authorList>
            <consortium name="WormBaseParasite"/>
        </authorList>
    </citation>
    <scope>IDENTIFICATION</scope>
</reference>
<dbReference type="GO" id="GO:0031045">
    <property type="term" value="C:dense core granule"/>
    <property type="evidence" value="ECO:0007669"/>
    <property type="project" value="TreeGrafter"/>
</dbReference>
<dbReference type="GO" id="GO:0048791">
    <property type="term" value="P:calcium ion-regulated exocytosis of neurotransmitter"/>
    <property type="evidence" value="ECO:0007669"/>
    <property type="project" value="TreeGrafter"/>
</dbReference>
<dbReference type="WBParaSite" id="TREG1_84680.1">
    <property type="protein sequence ID" value="TREG1_84680.1"/>
    <property type="gene ID" value="TREG1_84680"/>
</dbReference>
<dbReference type="AlphaFoldDB" id="A0A183VVN9"/>
<proteinExistence type="predicted"/>
<dbReference type="Pfam" id="PF00168">
    <property type="entry name" value="C2"/>
    <property type="match status" value="2"/>
</dbReference>
<name>A0A183VVN9_TRIRE</name>
<sequence>MATTESIPSNPNQTIPYQPDPLQSNPFLSKLAKTFHVSSIPVAIFILVSICICSITILIMTILCIRTFIRKKYIPKPQKKKEKPIFVDDIPGLPKSNDSLIEYGRIEYALNYNLETEELEICVIQANNLLGNSGQEKLSTYAAISLIKYEKNESVNGIHGSGKHVKPIGKQYKTDIIHHSDRPCWNQSFVYKIAQRKLETAVIILEIFDYNENYIDTSLGKLEIPLCEVDHSEYVGKILEKTDWLLSGNPKDSGLGEICVGLGYYPNSSRIDVCVFEARRLILDNYLEQSKSRFMKLPVTELDIAVQLKYNNRLLQKSKTQTRKELTNPYFNEKISFQIKEKHIKDAYVVFQLRQIEKWRYNRILGEVHIGSGASQLKGVKHWDEMLKTPSKLHVRWHPIFPNVSKMNPPFIDWLIIDRFT</sequence>
<dbReference type="OrthoDB" id="9947256at2759"/>
<dbReference type="GO" id="GO:0030424">
    <property type="term" value="C:axon"/>
    <property type="evidence" value="ECO:0007669"/>
    <property type="project" value="TreeGrafter"/>
</dbReference>
<dbReference type="SMART" id="SM00239">
    <property type="entry name" value="C2"/>
    <property type="match status" value="2"/>
</dbReference>
<evidence type="ECO:0000313" key="2">
    <source>
        <dbReference type="WBParaSite" id="TREG1_84680.1"/>
    </source>
</evidence>